<protein>
    <recommendedName>
        <fullName evidence="4">NVEALA protein</fullName>
    </recommendedName>
</protein>
<reference evidence="2 3" key="1">
    <citation type="submission" date="2015-09" db="EMBL/GenBank/DDBJ databases">
        <authorList>
            <consortium name="Pathogen Informatics"/>
        </authorList>
    </citation>
    <scope>NUCLEOTIDE SEQUENCE [LARGE SCALE GENOMIC DNA]</scope>
    <source>
        <strain evidence="2 3">2789STDY5834899</strain>
    </source>
</reference>
<evidence type="ECO:0000256" key="1">
    <source>
        <dbReference type="SAM" id="SignalP"/>
    </source>
</evidence>
<dbReference type="AlphaFoldDB" id="A0A174I1V1"/>
<feature type="signal peptide" evidence="1">
    <location>
        <begin position="1"/>
        <end position="17"/>
    </location>
</feature>
<dbReference type="EMBL" id="CZAP01000001">
    <property type="protein sequence ID" value="CUO81154.1"/>
    <property type="molecule type" value="Genomic_DNA"/>
</dbReference>
<organism evidence="2 3">
    <name type="scientific">Bacteroides thetaiotaomicron</name>
    <dbReference type="NCBI Taxonomy" id="818"/>
    <lineage>
        <taxon>Bacteria</taxon>
        <taxon>Pseudomonadati</taxon>
        <taxon>Bacteroidota</taxon>
        <taxon>Bacteroidia</taxon>
        <taxon>Bacteroidales</taxon>
        <taxon>Bacteroidaceae</taxon>
        <taxon>Bacteroides</taxon>
    </lineage>
</organism>
<dbReference type="Pfam" id="PF14055">
    <property type="entry name" value="NVEALA"/>
    <property type="match status" value="1"/>
</dbReference>
<evidence type="ECO:0000313" key="3">
    <source>
        <dbReference type="Proteomes" id="UP000095576"/>
    </source>
</evidence>
<accession>A0A174I1V1</accession>
<evidence type="ECO:0008006" key="4">
    <source>
        <dbReference type="Google" id="ProtNLM"/>
    </source>
</evidence>
<feature type="chain" id="PRO_5008023905" description="NVEALA protein" evidence="1">
    <location>
        <begin position="18"/>
        <end position="77"/>
    </location>
</feature>
<name>A0A174I1V1_BACT4</name>
<sequence>MKKIIFLLLCIVAVLSAKYFSSHKNVQSELLLYNIEALAAGEHAQQGRCFGTGTLDCPVSHDKVEYIFGGYSLEDLY</sequence>
<keyword evidence="1" id="KW-0732">Signal</keyword>
<gene>
    <name evidence="2" type="ORF">ERS852511_00169</name>
</gene>
<dbReference type="Proteomes" id="UP000095576">
    <property type="component" value="Unassembled WGS sequence"/>
</dbReference>
<proteinExistence type="predicted"/>
<dbReference type="InterPro" id="IPR025905">
    <property type="entry name" value="NVEALA"/>
</dbReference>
<evidence type="ECO:0000313" key="2">
    <source>
        <dbReference type="EMBL" id="CUO81154.1"/>
    </source>
</evidence>
<dbReference type="RefSeq" id="WP_055298298.1">
    <property type="nucleotide sequence ID" value="NZ_CAXTFL010000024.1"/>
</dbReference>